<accession>A0A7E4UPE2</accession>
<reference evidence="3" key="2">
    <citation type="submission" date="2020-10" db="UniProtKB">
        <authorList>
            <consortium name="WormBaseParasite"/>
        </authorList>
    </citation>
    <scope>IDENTIFICATION</scope>
</reference>
<dbReference type="WBParaSite" id="Pan_g10910.t1">
    <property type="protein sequence ID" value="Pan_g10910.t1"/>
    <property type="gene ID" value="Pan_g10910"/>
</dbReference>
<dbReference type="Proteomes" id="UP000492821">
    <property type="component" value="Unassembled WGS sequence"/>
</dbReference>
<evidence type="ECO:0000313" key="2">
    <source>
        <dbReference type="Proteomes" id="UP000492821"/>
    </source>
</evidence>
<reference evidence="2" key="1">
    <citation type="journal article" date="2013" name="Genetics">
        <title>The draft genome and transcriptome of Panagrellus redivivus are shaped by the harsh demands of a free-living lifestyle.</title>
        <authorList>
            <person name="Srinivasan J."/>
            <person name="Dillman A.R."/>
            <person name="Macchietto M.G."/>
            <person name="Heikkinen L."/>
            <person name="Lakso M."/>
            <person name="Fracchia K.M."/>
            <person name="Antoshechkin I."/>
            <person name="Mortazavi A."/>
            <person name="Wong G."/>
            <person name="Sternberg P.W."/>
        </authorList>
    </citation>
    <scope>NUCLEOTIDE SEQUENCE [LARGE SCALE GENOMIC DNA]</scope>
    <source>
        <strain evidence="2">MT8872</strain>
    </source>
</reference>
<keyword evidence="1" id="KW-0812">Transmembrane</keyword>
<keyword evidence="1" id="KW-1133">Transmembrane helix</keyword>
<feature type="transmembrane region" description="Helical" evidence="1">
    <location>
        <begin position="39"/>
        <end position="63"/>
    </location>
</feature>
<proteinExistence type="predicted"/>
<organism evidence="2 3">
    <name type="scientific">Panagrellus redivivus</name>
    <name type="common">Microworm</name>
    <dbReference type="NCBI Taxonomy" id="6233"/>
    <lineage>
        <taxon>Eukaryota</taxon>
        <taxon>Metazoa</taxon>
        <taxon>Ecdysozoa</taxon>
        <taxon>Nematoda</taxon>
        <taxon>Chromadorea</taxon>
        <taxon>Rhabditida</taxon>
        <taxon>Tylenchina</taxon>
        <taxon>Panagrolaimomorpha</taxon>
        <taxon>Panagrolaimoidea</taxon>
        <taxon>Panagrolaimidae</taxon>
        <taxon>Panagrellus</taxon>
    </lineage>
</organism>
<sequence length="186" mass="21593">MTSDIKSACPIIIQIKYHRRKRYKRQTENEVFHAPEIAIVSWCITIVMKPLAAAFTIFVLAYVSNGINADDDSIVLEYVNRTSDEFHRDYRPKFVFRAMVFLGGDVEEVDTDGRIRRKAHLKFEFRSTFCHYPHPNPKACEVNQMPHGYTCVVKASINEIASPVFFTAYKDTPCVMEEYKTEKRVN</sequence>
<dbReference type="AlphaFoldDB" id="A0A7E4UPE2"/>
<name>A0A7E4UPE2_PANRE</name>
<evidence type="ECO:0000313" key="3">
    <source>
        <dbReference type="WBParaSite" id="Pan_g10910.t1"/>
    </source>
</evidence>
<evidence type="ECO:0000256" key="1">
    <source>
        <dbReference type="SAM" id="Phobius"/>
    </source>
</evidence>
<protein>
    <submittedName>
        <fullName evidence="3">Cystatin domain-containing protein</fullName>
    </submittedName>
</protein>
<keyword evidence="2" id="KW-1185">Reference proteome</keyword>
<keyword evidence="1" id="KW-0472">Membrane</keyword>